<gene>
    <name evidence="9" type="primary">ssuC</name>
    <name evidence="9" type="ORF">NCTC10359_00433</name>
</gene>
<dbReference type="GO" id="GO:0055085">
    <property type="term" value="P:transmembrane transport"/>
    <property type="evidence" value="ECO:0007669"/>
    <property type="project" value="InterPro"/>
</dbReference>
<feature type="transmembrane region" description="Helical" evidence="7">
    <location>
        <begin position="25"/>
        <end position="43"/>
    </location>
</feature>
<evidence type="ECO:0000313" key="9">
    <source>
        <dbReference type="EMBL" id="STZ55835.1"/>
    </source>
</evidence>
<accession>A0A378T7I7</accession>
<proteinExistence type="inferred from homology"/>
<dbReference type="Proteomes" id="UP000254437">
    <property type="component" value="Unassembled WGS sequence"/>
</dbReference>
<dbReference type="Gene3D" id="1.10.3720.10">
    <property type="entry name" value="MetI-like"/>
    <property type="match status" value="1"/>
</dbReference>
<keyword evidence="2 7" id="KW-0813">Transport</keyword>
<evidence type="ECO:0000256" key="2">
    <source>
        <dbReference type="ARBA" id="ARBA00022448"/>
    </source>
</evidence>
<feature type="transmembrane region" description="Helical" evidence="7">
    <location>
        <begin position="225"/>
        <end position="249"/>
    </location>
</feature>
<keyword evidence="6 7" id="KW-0472">Membrane</keyword>
<feature type="transmembrane region" description="Helical" evidence="7">
    <location>
        <begin position="269"/>
        <end position="290"/>
    </location>
</feature>
<protein>
    <submittedName>
        <fullName evidence="9">Aliphatic sulfonates transport permease protein ssuC</fullName>
    </submittedName>
</protein>
<evidence type="ECO:0000256" key="7">
    <source>
        <dbReference type="RuleBase" id="RU363032"/>
    </source>
</evidence>
<name>A0A378T7I7_MORLA</name>
<dbReference type="PROSITE" id="PS50928">
    <property type="entry name" value="ABC_TM1"/>
    <property type="match status" value="1"/>
</dbReference>
<keyword evidence="5 7" id="KW-1133">Transmembrane helix</keyword>
<dbReference type="SUPFAM" id="SSF161098">
    <property type="entry name" value="MetI-like"/>
    <property type="match status" value="1"/>
</dbReference>
<feature type="transmembrane region" description="Helical" evidence="7">
    <location>
        <begin position="143"/>
        <end position="167"/>
    </location>
</feature>
<dbReference type="STRING" id="477.A9309_05920"/>
<evidence type="ECO:0000259" key="8">
    <source>
        <dbReference type="PROSITE" id="PS50928"/>
    </source>
</evidence>
<evidence type="ECO:0000256" key="4">
    <source>
        <dbReference type="ARBA" id="ARBA00022692"/>
    </source>
</evidence>
<comment type="similarity">
    <text evidence="7">Belongs to the binding-protein-dependent transport system permease family.</text>
</comment>
<dbReference type="PANTHER" id="PTHR30151:SF20">
    <property type="entry name" value="ABC TRANSPORTER PERMEASE PROTEIN HI_0355-RELATED"/>
    <property type="match status" value="1"/>
</dbReference>
<feature type="transmembrane region" description="Helical" evidence="7">
    <location>
        <begin position="55"/>
        <end position="81"/>
    </location>
</feature>
<reference evidence="9 10" key="1">
    <citation type="submission" date="2018-06" db="EMBL/GenBank/DDBJ databases">
        <authorList>
            <consortium name="Pathogen Informatics"/>
            <person name="Doyle S."/>
        </authorList>
    </citation>
    <scope>NUCLEOTIDE SEQUENCE [LARGE SCALE GENOMIC DNA]</scope>
    <source>
        <strain evidence="9 10">NCTC10359</strain>
    </source>
</reference>
<sequence length="301" mass="34369">MVLYGFNIGLWCNGFLNKYNPNHKINLTVWLSLSYNFLYYNFWQIIMQPSWLSRLMLFGTQYSLVIVLLVAWQAVIGFGLLPDYLLPSPMQIIKAFIDDFALLMGHSKYTLMTAFLGTVIGLLLSFVLSILMDLSKNFRQMVYPILLLNQTIPTIAIAPLLVIWLGYGILPKVVLVVLSVFFPMTIALLDGYNSIDKQALNLFKSMKATTYQTYVHLKIPSAMGYFFTGLKVSLSYALISAVVAEWLGGYHGLGVYMTRVRKSYELDNMFAVIFFISFLTLVLLASVKLIERQVLKYQYLK</sequence>
<feature type="transmembrane region" description="Helical" evidence="7">
    <location>
        <begin position="173"/>
        <end position="192"/>
    </location>
</feature>
<comment type="subcellular location">
    <subcellularLocation>
        <location evidence="1 7">Cell membrane</location>
        <topology evidence="1 7">Multi-pass membrane protein</topology>
    </subcellularLocation>
</comment>
<keyword evidence="3" id="KW-1003">Cell membrane</keyword>
<feature type="transmembrane region" description="Helical" evidence="7">
    <location>
        <begin position="109"/>
        <end position="131"/>
    </location>
</feature>
<dbReference type="Pfam" id="PF00528">
    <property type="entry name" value="BPD_transp_1"/>
    <property type="match status" value="1"/>
</dbReference>
<dbReference type="GO" id="GO:0005886">
    <property type="term" value="C:plasma membrane"/>
    <property type="evidence" value="ECO:0007669"/>
    <property type="project" value="UniProtKB-SubCell"/>
</dbReference>
<evidence type="ECO:0000256" key="1">
    <source>
        <dbReference type="ARBA" id="ARBA00004651"/>
    </source>
</evidence>
<feature type="domain" description="ABC transmembrane type-1" evidence="8">
    <location>
        <begin position="107"/>
        <end position="291"/>
    </location>
</feature>
<keyword evidence="4 7" id="KW-0812">Transmembrane</keyword>
<dbReference type="PANTHER" id="PTHR30151">
    <property type="entry name" value="ALKANE SULFONATE ABC TRANSPORTER-RELATED, MEMBRANE SUBUNIT"/>
    <property type="match status" value="1"/>
</dbReference>
<dbReference type="InterPro" id="IPR000515">
    <property type="entry name" value="MetI-like"/>
</dbReference>
<evidence type="ECO:0000256" key="5">
    <source>
        <dbReference type="ARBA" id="ARBA00022989"/>
    </source>
</evidence>
<evidence type="ECO:0000256" key="6">
    <source>
        <dbReference type="ARBA" id="ARBA00023136"/>
    </source>
</evidence>
<evidence type="ECO:0000313" key="10">
    <source>
        <dbReference type="Proteomes" id="UP000254437"/>
    </source>
</evidence>
<dbReference type="AlphaFoldDB" id="A0A378T7I7"/>
<organism evidence="9 10">
    <name type="scientific">Moraxella lacunata</name>
    <dbReference type="NCBI Taxonomy" id="477"/>
    <lineage>
        <taxon>Bacteria</taxon>
        <taxon>Pseudomonadati</taxon>
        <taxon>Pseudomonadota</taxon>
        <taxon>Gammaproteobacteria</taxon>
        <taxon>Moraxellales</taxon>
        <taxon>Moraxellaceae</taxon>
        <taxon>Moraxella</taxon>
    </lineage>
</organism>
<dbReference type="InterPro" id="IPR035906">
    <property type="entry name" value="MetI-like_sf"/>
</dbReference>
<dbReference type="EMBL" id="UGQU01000001">
    <property type="protein sequence ID" value="STZ55835.1"/>
    <property type="molecule type" value="Genomic_DNA"/>
</dbReference>
<evidence type="ECO:0000256" key="3">
    <source>
        <dbReference type="ARBA" id="ARBA00022475"/>
    </source>
</evidence>